<dbReference type="EMBL" id="JAMRXG010000010">
    <property type="protein sequence ID" value="MCM6776502.1"/>
    <property type="molecule type" value="Genomic_DNA"/>
</dbReference>
<organism evidence="1 2">
    <name type="scientific">Nocardia pulmonis</name>
    <dbReference type="NCBI Taxonomy" id="2951408"/>
    <lineage>
        <taxon>Bacteria</taxon>
        <taxon>Bacillati</taxon>
        <taxon>Actinomycetota</taxon>
        <taxon>Actinomycetes</taxon>
        <taxon>Mycobacteriales</taxon>
        <taxon>Nocardiaceae</taxon>
        <taxon>Nocardia</taxon>
    </lineage>
</organism>
<dbReference type="SUPFAM" id="SSF47598">
    <property type="entry name" value="Ribbon-helix-helix"/>
    <property type="match status" value="1"/>
</dbReference>
<name>A0A9X2E8Y8_9NOCA</name>
<dbReference type="InterPro" id="IPR010985">
    <property type="entry name" value="Ribbon_hlx_hlx"/>
</dbReference>
<dbReference type="RefSeq" id="WP_251914789.1">
    <property type="nucleotide sequence ID" value="NZ_JAMRXG010000010.1"/>
</dbReference>
<evidence type="ECO:0000313" key="2">
    <source>
        <dbReference type="Proteomes" id="UP001139157"/>
    </source>
</evidence>
<proteinExistence type="predicted"/>
<gene>
    <name evidence="1" type="ORF">NDR86_23735</name>
</gene>
<dbReference type="GO" id="GO:0006355">
    <property type="term" value="P:regulation of DNA-templated transcription"/>
    <property type="evidence" value="ECO:0007669"/>
    <property type="project" value="InterPro"/>
</dbReference>
<keyword evidence="2" id="KW-1185">Reference proteome</keyword>
<comment type="caution">
    <text evidence="1">The sequence shown here is derived from an EMBL/GenBank/DDBJ whole genome shotgun (WGS) entry which is preliminary data.</text>
</comment>
<dbReference type="AlphaFoldDB" id="A0A9X2E8Y8"/>
<sequence>MRTTIDLPEDLHRQALAIARDTHRTLSETVADLVRRGLGQGSGETQWGRSEKTGLPTISVGRVITSEDVRSLEDEW</sequence>
<protein>
    <submittedName>
        <fullName evidence="1">Antitoxin</fullName>
    </submittedName>
</protein>
<dbReference type="Proteomes" id="UP001139157">
    <property type="component" value="Unassembled WGS sequence"/>
</dbReference>
<reference evidence="1" key="1">
    <citation type="submission" date="2022-06" db="EMBL/GenBank/DDBJ databases">
        <title>Novel species in genus nocardia.</title>
        <authorList>
            <person name="Li F."/>
        </authorList>
    </citation>
    <scope>NUCLEOTIDE SEQUENCE</scope>
    <source>
        <strain evidence="1">CDC141</strain>
    </source>
</reference>
<evidence type="ECO:0000313" key="1">
    <source>
        <dbReference type="EMBL" id="MCM6776502.1"/>
    </source>
</evidence>
<accession>A0A9X2E8Y8</accession>